<feature type="non-terminal residue" evidence="2">
    <location>
        <position position="1"/>
    </location>
</feature>
<sequence length="76" mass="8126">VQVTYKMRVFYIVAILLATLLYGSGEDADCPSTCKCEVPGTSGIIAKCNALDPMQQFGIEVTALDLSNIPESANLN</sequence>
<keyword evidence="1" id="KW-0732">Signal</keyword>
<keyword evidence="3" id="KW-1185">Reference proteome</keyword>
<feature type="chain" id="PRO_5042030859" evidence="1">
    <location>
        <begin position="26"/>
        <end position="76"/>
    </location>
</feature>
<comment type="caution">
    <text evidence="2">The sequence shown here is derived from an EMBL/GenBank/DDBJ whole genome shotgun (WGS) entry which is preliminary data.</text>
</comment>
<name>A0AAD8EIB2_DIPPU</name>
<evidence type="ECO:0000313" key="2">
    <source>
        <dbReference type="EMBL" id="KAJ9591640.1"/>
    </source>
</evidence>
<reference evidence="2" key="2">
    <citation type="submission" date="2023-05" db="EMBL/GenBank/DDBJ databases">
        <authorList>
            <person name="Fouks B."/>
        </authorList>
    </citation>
    <scope>NUCLEOTIDE SEQUENCE</scope>
    <source>
        <strain evidence="2">Stay&amp;Tobe</strain>
        <tissue evidence="2">Testes</tissue>
    </source>
</reference>
<reference evidence="2" key="1">
    <citation type="journal article" date="2023" name="IScience">
        <title>Live-bearing cockroach genome reveals convergent evolutionary mechanisms linked to viviparity in insects and beyond.</title>
        <authorList>
            <person name="Fouks B."/>
            <person name="Harrison M.C."/>
            <person name="Mikhailova A.A."/>
            <person name="Marchal E."/>
            <person name="English S."/>
            <person name="Carruthers M."/>
            <person name="Jennings E.C."/>
            <person name="Chiamaka E.L."/>
            <person name="Frigard R.A."/>
            <person name="Pippel M."/>
            <person name="Attardo G.M."/>
            <person name="Benoit J.B."/>
            <person name="Bornberg-Bauer E."/>
            <person name="Tobe S.S."/>
        </authorList>
    </citation>
    <scope>NUCLEOTIDE SEQUENCE</scope>
    <source>
        <strain evidence="2">Stay&amp;Tobe</strain>
    </source>
</reference>
<accession>A0AAD8EIB2</accession>
<protein>
    <submittedName>
        <fullName evidence="2">Uncharacterized protein</fullName>
    </submittedName>
</protein>
<dbReference type="Proteomes" id="UP001233999">
    <property type="component" value="Unassembled WGS sequence"/>
</dbReference>
<dbReference type="AlphaFoldDB" id="A0AAD8EIB2"/>
<gene>
    <name evidence="2" type="ORF">L9F63_001854</name>
</gene>
<dbReference type="EMBL" id="JASPKZ010003862">
    <property type="protein sequence ID" value="KAJ9591640.1"/>
    <property type="molecule type" value="Genomic_DNA"/>
</dbReference>
<feature type="signal peptide" evidence="1">
    <location>
        <begin position="1"/>
        <end position="25"/>
    </location>
</feature>
<evidence type="ECO:0000256" key="1">
    <source>
        <dbReference type="SAM" id="SignalP"/>
    </source>
</evidence>
<proteinExistence type="predicted"/>
<evidence type="ECO:0000313" key="3">
    <source>
        <dbReference type="Proteomes" id="UP001233999"/>
    </source>
</evidence>
<organism evidence="2 3">
    <name type="scientific">Diploptera punctata</name>
    <name type="common">Pacific beetle cockroach</name>
    <dbReference type="NCBI Taxonomy" id="6984"/>
    <lineage>
        <taxon>Eukaryota</taxon>
        <taxon>Metazoa</taxon>
        <taxon>Ecdysozoa</taxon>
        <taxon>Arthropoda</taxon>
        <taxon>Hexapoda</taxon>
        <taxon>Insecta</taxon>
        <taxon>Pterygota</taxon>
        <taxon>Neoptera</taxon>
        <taxon>Polyneoptera</taxon>
        <taxon>Dictyoptera</taxon>
        <taxon>Blattodea</taxon>
        <taxon>Blaberoidea</taxon>
        <taxon>Blaberidae</taxon>
        <taxon>Diplopterinae</taxon>
        <taxon>Diploptera</taxon>
    </lineage>
</organism>